<accession>A0A9Q0CEN9</accession>
<dbReference type="GO" id="GO:0005524">
    <property type="term" value="F:ATP binding"/>
    <property type="evidence" value="ECO:0007669"/>
    <property type="project" value="UniProtKB-KW"/>
</dbReference>
<organism evidence="4 5">
    <name type="scientific">Rhynchospora breviuscula</name>
    <dbReference type="NCBI Taxonomy" id="2022672"/>
    <lineage>
        <taxon>Eukaryota</taxon>
        <taxon>Viridiplantae</taxon>
        <taxon>Streptophyta</taxon>
        <taxon>Embryophyta</taxon>
        <taxon>Tracheophyta</taxon>
        <taxon>Spermatophyta</taxon>
        <taxon>Magnoliopsida</taxon>
        <taxon>Liliopsida</taxon>
        <taxon>Poales</taxon>
        <taxon>Cyperaceae</taxon>
        <taxon>Cyperoideae</taxon>
        <taxon>Rhynchosporeae</taxon>
        <taxon>Rhynchospora</taxon>
    </lineage>
</organism>
<dbReference type="InterPro" id="IPR027417">
    <property type="entry name" value="P-loop_NTPase"/>
</dbReference>
<dbReference type="AlphaFoldDB" id="A0A9Q0CEN9"/>
<dbReference type="GO" id="GO:0000723">
    <property type="term" value="P:telomere maintenance"/>
    <property type="evidence" value="ECO:0007669"/>
    <property type="project" value="InterPro"/>
</dbReference>
<evidence type="ECO:0000259" key="2">
    <source>
        <dbReference type="Pfam" id="PF05970"/>
    </source>
</evidence>
<evidence type="ECO:0000256" key="1">
    <source>
        <dbReference type="RuleBase" id="RU363044"/>
    </source>
</evidence>
<dbReference type="Gene3D" id="3.40.50.300">
    <property type="entry name" value="P-loop containing nucleotide triphosphate hydrolases"/>
    <property type="match status" value="2"/>
</dbReference>
<dbReference type="CDD" id="cd18809">
    <property type="entry name" value="SF1_C_RecD"/>
    <property type="match status" value="1"/>
</dbReference>
<keyword evidence="5" id="KW-1185">Reference proteome</keyword>
<keyword evidence="1" id="KW-0347">Helicase</keyword>
<dbReference type="Proteomes" id="UP001151287">
    <property type="component" value="Unassembled WGS sequence"/>
</dbReference>
<dbReference type="GO" id="GO:0016787">
    <property type="term" value="F:hydrolase activity"/>
    <property type="evidence" value="ECO:0007669"/>
    <property type="project" value="UniProtKB-KW"/>
</dbReference>
<comment type="catalytic activity">
    <reaction evidence="1">
        <text>ATP + H2O = ADP + phosphate + H(+)</text>
        <dbReference type="Rhea" id="RHEA:13065"/>
        <dbReference type="ChEBI" id="CHEBI:15377"/>
        <dbReference type="ChEBI" id="CHEBI:15378"/>
        <dbReference type="ChEBI" id="CHEBI:30616"/>
        <dbReference type="ChEBI" id="CHEBI:43474"/>
        <dbReference type="ChEBI" id="CHEBI:456216"/>
        <dbReference type="EC" id="5.6.2.3"/>
    </reaction>
</comment>
<proteinExistence type="inferred from homology"/>
<feature type="domain" description="DNA helicase Pif1-like DEAD-box helicase" evidence="2">
    <location>
        <begin position="2"/>
        <end position="192"/>
    </location>
</feature>
<comment type="cofactor">
    <cofactor evidence="1">
        <name>Mg(2+)</name>
        <dbReference type="ChEBI" id="CHEBI:18420"/>
    </cofactor>
</comment>
<sequence length="453" mass="50249">MQHVTEKKPGAFFIDGPGGTGKTYLYKALLAAVRSRKLIAIATATSGAAANNMPGGRTAHSRFKIPLKLEGTPMCTVSKQSGIAELLRRATLIIWDEASMSKRQAVEALDRTLQDVTDSLHPFGGKIVVFGGDFRQVLPVVRRGTKAQIVDATLPMSPLWTYIKKIKLTRNMRASSDPWFAQFLLNVGDGTEPSIGNGFIRIPHEMIIPYTTEEESVNELIETVFPSLNENGHRTDYIASRAILSTKNEYVDRLNQHMIESYPGEELIYHSIDTAEDDARGNYPSEFLNSLTPNGLPPHILKLKKGCPIILLRNLDPANGLCNGTRLVCRNFQRNVIDAEIATGGHAGKRIFIPRIPLSPPDDDLFPFRFKRKQFPVRLCFAMTINKAQGQTIPNVGVYLPEPVFSHGQLYVALSRGVSRQNTKLLIKSGANVDPEDGACTKNVVYREVLRRN</sequence>
<comment type="caution">
    <text evidence="4">The sequence shown here is derived from an EMBL/GenBank/DDBJ whole genome shotgun (WGS) entry which is preliminary data.</text>
</comment>
<keyword evidence="1" id="KW-0547">Nucleotide-binding</keyword>
<keyword evidence="1" id="KW-0067">ATP-binding</keyword>
<dbReference type="PANTHER" id="PTHR10492">
    <property type="match status" value="1"/>
</dbReference>
<dbReference type="EMBL" id="JAMQYH010000003">
    <property type="protein sequence ID" value="KAJ1692544.1"/>
    <property type="molecule type" value="Genomic_DNA"/>
</dbReference>
<feature type="domain" description="DNA helicase Pif1-like 2B" evidence="3">
    <location>
        <begin position="286"/>
        <end position="329"/>
    </location>
</feature>
<dbReference type="GO" id="GO:0006310">
    <property type="term" value="P:DNA recombination"/>
    <property type="evidence" value="ECO:0007669"/>
    <property type="project" value="UniProtKB-KW"/>
</dbReference>
<keyword evidence="1" id="KW-0227">DNA damage</keyword>
<reference evidence="4" key="1">
    <citation type="journal article" date="2022" name="Cell">
        <title>Repeat-based holocentromeres influence genome architecture and karyotype evolution.</title>
        <authorList>
            <person name="Hofstatter P.G."/>
            <person name="Thangavel G."/>
            <person name="Lux T."/>
            <person name="Neumann P."/>
            <person name="Vondrak T."/>
            <person name="Novak P."/>
            <person name="Zhang M."/>
            <person name="Costa L."/>
            <person name="Castellani M."/>
            <person name="Scott A."/>
            <person name="Toegelov H."/>
            <person name="Fuchs J."/>
            <person name="Mata-Sucre Y."/>
            <person name="Dias Y."/>
            <person name="Vanzela A.L.L."/>
            <person name="Huettel B."/>
            <person name="Almeida C.C.S."/>
            <person name="Simkova H."/>
            <person name="Souza G."/>
            <person name="Pedrosa-Harand A."/>
            <person name="Macas J."/>
            <person name="Mayer K.F.X."/>
            <person name="Houben A."/>
            <person name="Marques A."/>
        </authorList>
    </citation>
    <scope>NUCLEOTIDE SEQUENCE</scope>
    <source>
        <strain evidence="4">RhyBre1mFocal</strain>
    </source>
</reference>
<comment type="similarity">
    <text evidence="1">Belongs to the helicase family.</text>
</comment>
<dbReference type="GO" id="GO:0006281">
    <property type="term" value="P:DNA repair"/>
    <property type="evidence" value="ECO:0007669"/>
    <property type="project" value="UniProtKB-KW"/>
</dbReference>
<dbReference type="OrthoDB" id="1929541at2759"/>
<dbReference type="PANTHER" id="PTHR10492:SF94">
    <property type="entry name" value="ATP-DEPENDENT DNA HELICASE"/>
    <property type="match status" value="1"/>
</dbReference>
<dbReference type="Pfam" id="PF05970">
    <property type="entry name" value="PIF1"/>
    <property type="match status" value="1"/>
</dbReference>
<keyword evidence="1" id="KW-0234">DNA repair</keyword>
<dbReference type="GO" id="GO:0043139">
    <property type="term" value="F:5'-3' DNA helicase activity"/>
    <property type="evidence" value="ECO:0007669"/>
    <property type="project" value="UniProtKB-EC"/>
</dbReference>
<dbReference type="FunFam" id="3.40.50.300:FF:002884">
    <property type="entry name" value="ATP-dependent DNA helicase"/>
    <property type="match status" value="1"/>
</dbReference>
<dbReference type="SUPFAM" id="SSF52540">
    <property type="entry name" value="P-loop containing nucleoside triphosphate hydrolases"/>
    <property type="match status" value="2"/>
</dbReference>
<dbReference type="Pfam" id="PF21530">
    <property type="entry name" value="Pif1_2B_dom"/>
    <property type="match status" value="1"/>
</dbReference>
<evidence type="ECO:0000313" key="4">
    <source>
        <dbReference type="EMBL" id="KAJ1692544.1"/>
    </source>
</evidence>
<keyword evidence="1" id="KW-0233">DNA recombination</keyword>
<dbReference type="EC" id="5.6.2.3" evidence="1"/>
<evidence type="ECO:0000313" key="5">
    <source>
        <dbReference type="Proteomes" id="UP001151287"/>
    </source>
</evidence>
<dbReference type="InterPro" id="IPR049163">
    <property type="entry name" value="Pif1-like_2B_dom"/>
</dbReference>
<dbReference type="InterPro" id="IPR010285">
    <property type="entry name" value="DNA_helicase_pif1-like_DEAD"/>
</dbReference>
<evidence type="ECO:0000259" key="3">
    <source>
        <dbReference type="Pfam" id="PF21530"/>
    </source>
</evidence>
<name>A0A9Q0CEN9_9POAL</name>
<protein>
    <recommendedName>
        <fullName evidence="1">ATP-dependent DNA helicase</fullName>
        <ecNumber evidence="1">5.6.2.3</ecNumber>
    </recommendedName>
</protein>
<keyword evidence="1" id="KW-0378">Hydrolase</keyword>
<gene>
    <name evidence="4" type="ORF">LUZ63_009242</name>
</gene>